<accession>A0A0K2TC15</accession>
<sequence>EEIMESIVNIKSAICELLGIIYIRQFSFLWKIKSESILTNKKTLQSVDVQVGL</sequence>
<protein>
    <submittedName>
        <fullName evidence="1">Uncharacterized protein</fullName>
    </submittedName>
</protein>
<feature type="non-terminal residue" evidence="1">
    <location>
        <position position="1"/>
    </location>
</feature>
<proteinExistence type="predicted"/>
<evidence type="ECO:0000313" key="1">
    <source>
        <dbReference type="EMBL" id="CDW23553.1"/>
    </source>
</evidence>
<organism evidence="1">
    <name type="scientific">Lepeophtheirus salmonis</name>
    <name type="common">Salmon louse</name>
    <name type="synonym">Caligus salmonis</name>
    <dbReference type="NCBI Taxonomy" id="72036"/>
    <lineage>
        <taxon>Eukaryota</taxon>
        <taxon>Metazoa</taxon>
        <taxon>Ecdysozoa</taxon>
        <taxon>Arthropoda</taxon>
        <taxon>Crustacea</taxon>
        <taxon>Multicrustacea</taxon>
        <taxon>Hexanauplia</taxon>
        <taxon>Copepoda</taxon>
        <taxon>Siphonostomatoida</taxon>
        <taxon>Caligidae</taxon>
        <taxon>Lepeophtheirus</taxon>
    </lineage>
</organism>
<reference evidence="1" key="1">
    <citation type="submission" date="2014-05" db="EMBL/GenBank/DDBJ databases">
        <authorList>
            <person name="Chronopoulou M."/>
        </authorList>
    </citation>
    <scope>NUCLEOTIDE SEQUENCE</scope>
    <source>
        <tissue evidence="1">Whole organism</tissue>
    </source>
</reference>
<name>A0A0K2TC15_LEPSM</name>
<dbReference type="AlphaFoldDB" id="A0A0K2TC15"/>
<dbReference type="EMBL" id="HACA01006192">
    <property type="protein sequence ID" value="CDW23553.1"/>
    <property type="molecule type" value="Transcribed_RNA"/>
</dbReference>